<evidence type="ECO:0000256" key="1">
    <source>
        <dbReference type="SAM" id="MobiDB-lite"/>
    </source>
</evidence>
<dbReference type="Proteomes" id="UP001216907">
    <property type="component" value="Unassembled WGS sequence"/>
</dbReference>
<dbReference type="PROSITE" id="PS51257">
    <property type="entry name" value="PROKAR_LIPOPROTEIN"/>
    <property type="match status" value="1"/>
</dbReference>
<feature type="region of interest" description="Disordered" evidence="1">
    <location>
        <begin position="244"/>
        <end position="275"/>
    </location>
</feature>
<protein>
    <submittedName>
        <fullName evidence="3">PEP-CTERM sorting domain-containing protein</fullName>
    </submittedName>
</protein>
<proteinExistence type="predicted"/>
<dbReference type="InterPro" id="IPR013424">
    <property type="entry name" value="Ice-binding_C"/>
</dbReference>
<dbReference type="EMBL" id="JARRAG010000002">
    <property type="protein sequence ID" value="MDG3005062.1"/>
    <property type="molecule type" value="Genomic_DNA"/>
</dbReference>
<gene>
    <name evidence="3" type="ORF">PZE19_14840</name>
</gene>
<sequence>MQRILSMTMALASLTLGCSASRAASITWGPATNIAGDADVRTGGSLVAAYNFGGRDVGVATINGVAFQPFAVAGNPSTHGGVTIAESPGILLGLDDYFGSASAPFTDLSSAYQAMLRSGGFTIWQSTLTLTLDGLAVGQAYEIQIWSNFSDAGSRSASLESGGSVDLDWNPSGVDGGLGQFVVGSFVADSASQSIRITGSADFDTGVLVNGLQLRTAAAVPEPAGLVLMAVGAASIAWLASRRRTDTPQPGAGPRVASRASTAARSTGFPSRAAR</sequence>
<dbReference type="RefSeq" id="WP_277861411.1">
    <property type="nucleotide sequence ID" value="NZ_JARRAG010000002.1"/>
</dbReference>
<feature type="chain" id="PRO_5046786003" evidence="2">
    <location>
        <begin position="24"/>
        <end position="275"/>
    </location>
</feature>
<feature type="signal peptide" evidence="2">
    <location>
        <begin position="1"/>
        <end position="23"/>
    </location>
</feature>
<dbReference type="NCBIfam" id="TIGR02595">
    <property type="entry name" value="PEP_CTERM"/>
    <property type="match status" value="1"/>
</dbReference>
<evidence type="ECO:0000313" key="3">
    <source>
        <dbReference type="EMBL" id="MDG3005062.1"/>
    </source>
</evidence>
<comment type="caution">
    <text evidence="3">The sequence shown here is derived from an EMBL/GenBank/DDBJ whole genome shotgun (WGS) entry which is preliminary data.</text>
</comment>
<organism evidence="3 4">
    <name type="scientific">Paludisphaera mucosa</name>
    <dbReference type="NCBI Taxonomy" id="3030827"/>
    <lineage>
        <taxon>Bacteria</taxon>
        <taxon>Pseudomonadati</taxon>
        <taxon>Planctomycetota</taxon>
        <taxon>Planctomycetia</taxon>
        <taxon>Isosphaerales</taxon>
        <taxon>Isosphaeraceae</taxon>
        <taxon>Paludisphaera</taxon>
    </lineage>
</organism>
<keyword evidence="4" id="KW-1185">Reference proteome</keyword>
<reference evidence="3 4" key="1">
    <citation type="submission" date="2023-03" db="EMBL/GenBank/DDBJ databases">
        <title>Paludisphaera mucosa sp. nov. a novel planctomycete from northern fen.</title>
        <authorList>
            <person name="Ivanova A."/>
        </authorList>
    </citation>
    <scope>NUCLEOTIDE SEQUENCE [LARGE SCALE GENOMIC DNA]</scope>
    <source>
        <strain evidence="3 4">Pla2</strain>
    </source>
</reference>
<accession>A0ABT6FBU4</accession>
<evidence type="ECO:0000256" key="2">
    <source>
        <dbReference type="SAM" id="SignalP"/>
    </source>
</evidence>
<evidence type="ECO:0000313" key="4">
    <source>
        <dbReference type="Proteomes" id="UP001216907"/>
    </source>
</evidence>
<name>A0ABT6FBU4_9BACT</name>
<keyword evidence="2" id="KW-0732">Signal</keyword>
<feature type="compositionally biased region" description="Low complexity" evidence="1">
    <location>
        <begin position="257"/>
        <end position="267"/>
    </location>
</feature>